<reference evidence="1 2" key="1">
    <citation type="journal article" date="2014" name="Nat. Commun.">
        <title>Klebsormidium flaccidum genome reveals primary factors for plant terrestrial adaptation.</title>
        <authorList>
            <person name="Hori K."/>
            <person name="Maruyama F."/>
            <person name="Fujisawa T."/>
            <person name="Togashi T."/>
            <person name="Yamamoto N."/>
            <person name="Seo M."/>
            <person name="Sato S."/>
            <person name="Yamada T."/>
            <person name="Mori H."/>
            <person name="Tajima N."/>
            <person name="Moriyama T."/>
            <person name="Ikeuchi M."/>
            <person name="Watanabe M."/>
            <person name="Wada H."/>
            <person name="Kobayashi K."/>
            <person name="Saito M."/>
            <person name="Masuda T."/>
            <person name="Sasaki-Sekimoto Y."/>
            <person name="Mashiguchi K."/>
            <person name="Awai K."/>
            <person name="Shimojima M."/>
            <person name="Masuda S."/>
            <person name="Iwai M."/>
            <person name="Nobusawa T."/>
            <person name="Narise T."/>
            <person name="Kondo S."/>
            <person name="Saito H."/>
            <person name="Sato R."/>
            <person name="Murakawa M."/>
            <person name="Ihara Y."/>
            <person name="Oshima-Yamada Y."/>
            <person name="Ohtaka K."/>
            <person name="Satoh M."/>
            <person name="Sonobe K."/>
            <person name="Ishii M."/>
            <person name="Ohtani R."/>
            <person name="Kanamori-Sato M."/>
            <person name="Honoki R."/>
            <person name="Miyazaki D."/>
            <person name="Mochizuki H."/>
            <person name="Umetsu J."/>
            <person name="Higashi K."/>
            <person name="Shibata D."/>
            <person name="Kamiya Y."/>
            <person name="Sato N."/>
            <person name="Nakamura Y."/>
            <person name="Tabata S."/>
            <person name="Ida S."/>
            <person name="Kurokawa K."/>
            <person name="Ohta H."/>
        </authorList>
    </citation>
    <scope>NUCLEOTIDE SEQUENCE [LARGE SCALE GENOMIC DNA]</scope>
    <source>
        <strain evidence="1 2">NIES-2285</strain>
    </source>
</reference>
<dbReference type="STRING" id="105231.A0A1Y1IBX2"/>
<sequence length="657" mass="72445">MADNVGAGGAVDWKQLCQDAGLSWSVEELGLAGIPTKDVPLLIQVRKALEEYLQLAGDRQWMVHRFNLKQLHAMLDGGYQYVGDFAVATDSGLKACGLPPAVVDNVLCDQDKARVALGQRQQLLQPTGLQGASPNKRQRVDIKLRPSDFGSVKKGVPYLLQPLRSDTDPLQQSKACFITGRPMIAPVRGALSAALLAPEFGLILDAFWRDLGNPTPYYFQQAHKLLSLMRKVYPDEKHRQEAYMEWHNDTYPGLKIGLPDRSTSTPSPSIGEPASDGTFAVPSTSGESRCAIVLEAKNELGAAGDPHLQGLRYYQILIGDGQATYDYLEAMGHPAFLIGLSGPHLDISAMYRTDSNQVVLEPLTPLMSLTFDPLRQPTAMASLARVLMALGVAGWGLVQRLLKFQTPNDDWLQGCQEQRVLDAVTWAAGYEGNHCRKWFGFVQSAANDLKALCGQRAKARDLVPYPLWTTEYEGLRLLLPTNSNRLVYAATRLWDGVNKAVVIKLTSEKYPEEVHRVWSGAQVAPELCVCESLPGGGSLVAMEKLGADWSTLDMLEGKERQLAKEAARKALAQAHELPVTVGSKKGVVVHGDARGPNIMVRRLGEEWDVRFVDLDWAGFDGVARYSFSLNPRINWHHDAKQGAIMRQEHDRHLLDSV</sequence>
<gene>
    <name evidence="1" type="ORF">KFL_004310020</name>
</gene>
<protein>
    <recommendedName>
        <fullName evidence="3">Aminoglycoside phosphotransferase domain-containing protein</fullName>
    </recommendedName>
</protein>
<dbReference type="OMA" id="IMVRSAM"/>
<dbReference type="Proteomes" id="UP000054558">
    <property type="component" value="Unassembled WGS sequence"/>
</dbReference>
<organism evidence="1 2">
    <name type="scientific">Klebsormidium nitens</name>
    <name type="common">Green alga</name>
    <name type="synonym">Ulothrix nitens</name>
    <dbReference type="NCBI Taxonomy" id="105231"/>
    <lineage>
        <taxon>Eukaryota</taxon>
        <taxon>Viridiplantae</taxon>
        <taxon>Streptophyta</taxon>
        <taxon>Klebsormidiophyceae</taxon>
        <taxon>Klebsormidiales</taxon>
        <taxon>Klebsormidiaceae</taxon>
        <taxon>Klebsormidium</taxon>
    </lineage>
</organism>
<evidence type="ECO:0008006" key="3">
    <source>
        <dbReference type="Google" id="ProtNLM"/>
    </source>
</evidence>
<dbReference type="OrthoDB" id="544778at2759"/>
<proteinExistence type="predicted"/>
<keyword evidence="2" id="KW-1185">Reference proteome</keyword>
<evidence type="ECO:0000313" key="1">
    <source>
        <dbReference type="EMBL" id="GAQ88464.1"/>
    </source>
</evidence>
<dbReference type="EMBL" id="DF237380">
    <property type="protein sequence ID" value="GAQ88464.1"/>
    <property type="molecule type" value="Genomic_DNA"/>
</dbReference>
<name>A0A1Y1IBX2_KLENI</name>
<dbReference type="AlphaFoldDB" id="A0A1Y1IBX2"/>
<accession>A0A1Y1IBX2</accession>
<evidence type="ECO:0000313" key="2">
    <source>
        <dbReference type="Proteomes" id="UP000054558"/>
    </source>
</evidence>